<dbReference type="CDD" id="cd19071">
    <property type="entry name" value="AKR_AKR1-5-like"/>
    <property type="match status" value="1"/>
</dbReference>
<evidence type="ECO:0000259" key="8">
    <source>
        <dbReference type="Pfam" id="PF00248"/>
    </source>
</evidence>
<evidence type="ECO:0000256" key="1">
    <source>
        <dbReference type="ARBA" id="ARBA00007905"/>
    </source>
</evidence>
<organism evidence="9 10">
    <name type="scientific">Desulfovibrio fairfieldensis</name>
    <dbReference type="NCBI Taxonomy" id="44742"/>
    <lineage>
        <taxon>Bacteria</taxon>
        <taxon>Pseudomonadati</taxon>
        <taxon>Thermodesulfobacteriota</taxon>
        <taxon>Desulfovibrionia</taxon>
        <taxon>Desulfovibrionales</taxon>
        <taxon>Desulfovibrionaceae</taxon>
        <taxon>Desulfovibrio</taxon>
    </lineage>
</organism>
<feature type="active site" description="Proton donor" evidence="5">
    <location>
        <position position="53"/>
    </location>
</feature>
<comment type="catalytic activity">
    <reaction evidence="4">
        <text>hydroxyacetone + NADP(+) = methylglyoxal + NADPH + H(+)</text>
        <dbReference type="Rhea" id="RHEA:27986"/>
        <dbReference type="ChEBI" id="CHEBI:15378"/>
        <dbReference type="ChEBI" id="CHEBI:17158"/>
        <dbReference type="ChEBI" id="CHEBI:27957"/>
        <dbReference type="ChEBI" id="CHEBI:57783"/>
        <dbReference type="ChEBI" id="CHEBI:58349"/>
    </reaction>
</comment>
<dbReference type="PANTHER" id="PTHR43827:SF3">
    <property type="entry name" value="NADP-DEPENDENT OXIDOREDUCTASE DOMAIN-CONTAINING PROTEIN"/>
    <property type="match status" value="1"/>
</dbReference>
<evidence type="ECO:0000313" key="10">
    <source>
        <dbReference type="Proteomes" id="UP000069241"/>
    </source>
</evidence>
<dbReference type="InterPro" id="IPR036812">
    <property type="entry name" value="NAD(P)_OxRdtase_dom_sf"/>
</dbReference>
<dbReference type="InterPro" id="IPR018170">
    <property type="entry name" value="Aldo/ket_reductase_CS"/>
</dbReference>
<dbReference type="EMBL" id="CP014229">
    <property type="protein sequence ID" value="AMD89892.1"/>
    <property type="molecule type" value="Genomic_DNA"/>
</dbReference>
<dbReference type="PROSITE" id="PS00063">
    <property type="entry name" value="ALDOKETO_REDUCTASE_3"/>
    <property type="match status" value="1"/>
</dbReference>
<gene>
    <name evidence="9" type="ORF">AXF13_07050</name>
</gene>
<dbReference type="Proteomes" id="UP000069241">
    <property type="component" value="Chromosome"/>
</dbReference>
<dbReference type="FunFam" id="3.20.20.100:FF:000002">
    <property type="entry name" value="2,5-diketo-D-gluconic acid reductase A"/>
    <property type="match status" value="1"/>
</dbReference>
<dbReference type="GO" id="GO:0016616">
    <property type="term" value="F:oxidoreductase activity, acting on the CH-OH group of donors, NAD or NADP as acceptor"/>
    <property type="evidence" value="ECO:0007669"/>
    <property type="project" value="UniProtKB-ARBA"/>
</dbReference>
<keyword evidence="10" id="KW-1185">Reference proteome</keyword>
<dbReference type="STRING" id="44742.AXF13_07050"/>
<proteinExistence type="inferred from homology"/>
<name>A0A0X8JJT0_9BACT</name>
<evidence type="ECO:0000313" key="9">
    <source>
        <dbReference type="EMBL" id="AMD89892.1"/>
    </source>
</evidence>
<dbReference type="PANTHER" id="PTHR43827">
    <property type="entry name" value="2,5-DIKETO-D-GLUCONIC ACID REDUCTASE"/>
    <property type="match status" value="1"/>
</dbReference>
<dbReference type="KEGG" id="dfi:AXF13_07050"/>
<dbReference type="PROSITE" id="PS00062">
    <property type="entry name" value="ALDOKETO_REDUCTASE_2"/>
    <property type="match status" value="1"/>
</dbReference>
<dbReference type="RefSeq" id="WP_062252201.1">
    <property type="nucleotide sequence ID" value="NZ_CP014229.1"/>
</dbReference>
<keyword evidence="2" id="KW-0521">NADP</keyword>
<comment type="similarity">
    <text evidence="1">Belongs to the aldo/keto reductase family.</text>
</comment>
<dbReference type="AlphaFoldDB" id="A0A0X8JJT0"/>
<feature type="domain" description="NADP-dependent oxidoreductase" evidence="8">
    <location>
        <begin position="31"/>
        <end position="260"/>
    </location>
</feature>
<protein>
    <submittedName>
        <fullName evidence="9">2,5-diketo-D-gluconic acid reductase</fullName>
    </submittedName>
</protein>
<evidence type="ECO:0000256" key="2">
    <source>
        <dbReference type="ARBA" id="ARBA00022857"/>
    </source>
</evidence>
<dbReference type="PIRSF" id="PIRSF000097">
    <property type="entry name" value="AKR"/>
    <property type="match status" value="1"/>
</dbReference>
<evidence type="ECO:0000256" key="4">
    <source>
        <dbReference type="ARBA" id="ARBA00049445"/>
    </source>
</evidence>
<evidence type="ECO:0000256" key="5">
    <source>
        <dbReference type="PIRSR" id="PIRSR000097-1"/>
    </source>
</evidence>
<evidence type="ECO:0000256" key="7">
    <source>
        <dbReference type="PIRSR" id="PIRSR000097-3"/>
    </source>
</evidence>
<evidence type="ECO:0000256" key="6">
    <source>
        <dbReference type="PIRSR" id="PIRSR000097-2"/>
    </source>
</evidence>
<dbReference type="Gene3D" id="3.20.20.100">
    <property type="entry name" value="NADP-dependent oxidoreductase domain"/>
    <property type="match status" value="1"/>
</dbReference>
<dbReference type="Pfam" id="PF00248">
    <property type="entry name" value="Aldo_ket_red"/>
    <property type="match status" value="1"/>
</dbReference>
<keyword evidence="3" id="KW-0560">Oxidoreductase</keyword>
<accession>A0A0X8JJT0</accession>
<dbReference type="InterPro" id="IPR023210">
    <property type="entry name" value="NADP_OxRdtase_dom"/>
</dbReference>
<feature type="binding site" evidence="6">
    <location>
        <position position="109"/>
    </location>
    <ligand>
        <name>substrate</name>
    </ligand>
</feature>
<feature type="site" description="Lowers pKa of active site Tyr" evidence="7">
    <location>
        <position position="78"/>
    </location>
</feature>
<reference evidence="10" key="1">
    <citation type="submission" date="2016-02" db="EMBL/GenBank/DDBJ databases">
        <authorList>
            <person name="Holder M.E."/>
            <person name="Ajami N.J."/>
            <person name="Petrosino J.F."/>
        </authorList>
    </citation>
    <scope>NUCLEOTIDE SEQUENCE [LARGE SCALE GENOMIC DNA]</scope>
    <source>
        <strain evidence="10">CCUG 45958</strain>
    </source>
</reference>
<dbReference type="PRINTS" id="PR00069">
    <property type="entry name" value="ALDKETRDTASE"/>
</dbReference>
<dbReference type="SUPFAM" id="SSF51430">
    <property type="entry name" value="NAD(P)-linked oxidoreductase"/>
    <property type="match status" value="1"/>
</dbReference>
<dbReference type="InterPro" id="IPR020471">
    <property type="entry name" value="AKR"/>
</dbReference>
<sequence>MIENISALLRLNDGMEMPGFGFGCYKASGPELALAVREAVACGYRYIDTAAYYHNEDTVGEALRQSGQPRETLFVLSKIWPTDFAEPVRALEQSLKLLGLDYLDGCLLHWPGLDDARRLRAFEQLLRQKEQGKIRVLGVSNFLAEHLSEMRDTFGFWPALNQIEVHPLFSQAGLCRFCAQCGIQVVSWSPLGRGRDMEQPVVRELAATLNKTPAQILLRWHLEKGLLPIPKSVHRERIRENSEVFDFRLTSEQVAALDDLELPDGQGRMGPDPLTYPR</sequence>
<evidence type="ECO:0000256" key="3">
    <source>
        <dbReference type="ARBA" id="ARBA00023002"/>
    </source>
</evidence>